<dbReference type="InterPro" id="IPR036400">
    <property type="entry name" value="Cyt_B5-like_heme/steroid_sf"/>
</dbReference>
<dbReference type="EMBL" id="CAJNOW010002254">
    <property type="protein sequence ID" value="CAF1346859.1"/>
    <property type="molecule type" value="Genomic_DNA"/>
</dbReference>
<evidence type="ECO:0000256" key="3">
    <source>
        <dbReference type="ARBA" id="ARBA00022617"/>
    </source>
</evidence>
<evidence type="ECO:0000256" key="11">
    <source>
        <dbReference type="ARBA" id="ARBA00037877"/>
    </source>
</evidence>
<dbReference type="PRINTS" id="PR00363">
    <property type="entry name" value="CYTOCHROMEB5"/>
</dbReference>
<name>A0A816MZD3_9BILA</name>
<keyword evidence="3" id="KW-0349">Heme</keyword>
<dbReference type="AlphaFoldDB" id="A0A816MZD3"/>
<evidence type="ECO:0000313" key="18">
    <source>
        <dbReference type="Proteomes" id="UP000663824"/>
    </source>
</evidence>
<dbReference type="GO" id="GO:0020037">
    <property type="term" value="F:heme binding"/>
    <property type="evidence" value="ECO:0007669"/>
    <property type="project" value="TreeGrafter"/>
</dbReference>
<evidence type="ECO:0000259" key="14">
    <source>
        <dbReference type="PROSITE" id="PS50255"/>
    </source>
</evidence>
<dbReference type="SUPFAM" id="SSF55856">
    <property type="entry name" value="Cytochrome b5-like heme/steroid binding domain"/>
    <property type="match status" value="1"/>
</dbReference>
<keyword evidence="9" id="KW-0408">Iron</keyword>
<dbReference type="PANTHER" id="PTHR19359">
    <property type="entry name" value="CYTOCHROME B5"/>
    <property type="match status" value="1"/>
</dbReference>
<keyword evidence="6" id="KW-0256">Endoplasmic reticulum</keyword>
<evidence type="ECO:0000256" key="9">
    <source>
        <dbReference type="ARBA" id="ARBA00023004"/>
    </source>
</evidence>
<protein>
    <recommendedName>
        <fullName evidence="13">Cytochrome b5</fullName>
    </recommendedName>
</protein>
<sequence length="257" mass="29638">MSSVDNKADNKMLTLSEVRELADDKNKCIIIIDNNVYDLTRFLKEHRGGEEALKVQHGRDATNAFEVVGHSSDAREQMKAYKIAKLDSSTLMEQNQQRAMSTTEIDLESVLQVRRRRLSVTSPQTSQDAYRYTDVIILKVEKPNDILKEDARCIFHGDYHVLTDIFQKYTSHIKIHHEDPEMVKNHDRLSGKLYTTVELPTMSFIEILEILHKHYFSIVANATNFGSTTKLQEFILLRNRDSYDATRPLPTIDTKAH</sequence>
<evidence type="ECO:0000256" key="12">
    <source>
        <dbReference type="ARBA" id="ARBA00038168"/>
    </source>
</evidence>
<evidence type="ECO:0000256" key="8">
    <source>
        <dbReference type="ARBA" id="ARBA00022982"/>
    </source>
</evidence>
<comment type="similarity">
    <text evidence="12">Belongs to the cytochrome b5 family.</text>
</comment>
<keyword evidence="8" id="KW-0249">Electron transport</keyword>
<gene>
    <name evidence="15" type="ORF">CJN711_LOCUS2968</name>
    <name evidence="16" type="ORF">KQP761_LOCUS7032</name>
    <name evidence="17" type="ORF">MBJ925_LOCUS8608</name>
</gene>
<dbReference type="EMBL" id="CAJNRE010003188">
    <property type="protein sequence ID" value="CAF2008995.1"/>
    <property type="molecule type" value="Genomic_DNA"/>
</dbReference>
<dbReference type="OrthoDB" id="9997317at2759"/>
<dbReference type="EMBL" id="CAJNOV010000244">
    <property type="protein sequence ID" value="CAF1013918.1"/>
    <property type="molecule type" value="Genomic_DNA"/>
</dbReference>
<dbReference type="GO" id="GO:0046872">
    <property type="term" value="F:metal ion binding"/>
    <property type="evidence" value="ECO:0007669"/>
    <property type="project" value="UniProtKB-KW"/>
</dbReference>
<dbReference type="Proteomes" id="UP000663855">
    <property type="component" value="Unassembled WGS sequence"/>
</dbReference>
<evidence type="ECO:0000256" key="2">
    <source>
        <dbReference type="ARBA" id="ARBA00022448"/>
    </source>
</evidence>
<evidence type="ECO:0000256" key="10">
    <source>
        <dbReference type="ARBA" id="ARBA00023136"/>
    </source>
</evidence>
<evidence type="ECO:0000313" key="16">
    <source>
        <dbReference type="EMBL" id="CAF1346859.1"/>
    </source>
</evidence>
<dbReference type="Proteomes" id="UP000663824">
    <property type="component" value="Unassembled WGS sequence"/>
</dbReference>
<evidence type="ECO:0000256" key="6">
    <source>
        <dbReference type="ARBA" id="ARBA00022824"/>
    </source>
</evidence>
<accession>A0A816MZD3</accession>
<dbReference type="Proteomes" id="UP000663834">
    <property type="component" value="Unassembled WGS sequence"/>
</dbReference>
<evidence type="ECO:0000256" key="13">
    <source>
        <dbReference type="ARBA" id="ARBA00039806"/>
    </source>
</evidence>
<reference evidence="17" key="1">
    <citation type="submission" date="2021-02" db="EMBL/GenBank/DDBJ databases">
        <authorList>
            <person name="Nowell W R."/>
        </authorList>
    </citation>
    <scope>NUCLEOTIDE SEQUENCE</scope>
</reference>
<keyword evidence="10" id="KW-0472">Membrane</keyword>
<dbReference type="Pfam" id="PF00173">
    <property type="entry name" value="Cyt-b5"/>
    <property type="match status" value="1"/>
</dbReference>
<feature type="domain" description="Cytochrome b5 heme-binding" evidence="14">
    <location>
        <begin position="10"/>
        <end position="87"/>
    </location>
</feature>
<keyword evidence="7" id="KW-0492">Microsome</keyword>
<dbReference type="InterPro" id="IPR001199">
    <property type="entry name" value="Cyt_B5-like_heme/steroid-bd"/>
</dbReference>
<keyword evidence="5" id="KW-0479">Metal-binding</keyword>
<comment type="caution">
    <text evidence="17">The sequence shown here is derived from an EMBL/GenBank/DDBJ whole genome shotgun (WGS) entry which is preliminary data.</text>
</comment>
<dbReference type="PROSITE" id="PS50255">
    <property type="entry name" value="CYTOCHROME_B5_2"/>
    <property type="match status" value="1"/>
</dbReference>
<dbReference type="PANTHER" id="PTHR19359:SF150">
    <property type="entry name" value="CYTOCHROME B5"/>
    <property type="match status" value="1"/>
</dbReference>
<organism evidence="17 18">
    <name type="scientific">Rotaria magnacalcarata</name>
    <dbReference type="NCBI Taxonomy" id="392030"/>
    <lineage>
        <taxon>Eukaryota</taxon>
        <taxon>Metazoa</taxon>
        <taxon>Spiralia</taxon>
        <taxon>Gnathifera</taxon>
        <taxon>Rotifera</taxon>
        <taxon>Eurotatoria</taxon>
        <taxon>Bdelloidea</taxon>
        <taxon>Philodinida</taxon>
        <taxon>Philodinidae</taxon>
        <taxon>Rotaria</taxon>
    </lineage>
</organism>
<dbReference type="GO" id="GO:0005789">
    <property type="term" value="C:endoplasmic reticulum membrane"/>
    <property type="evidence" value="ECO:0007669"/>
    <property type="project" value="UniProtKB-SubCell"/>
</dbReference>
<proteinExistence type="inferred from homology"/>
<keyword evidence="2" id="KW-0813">Transport</keyword>
<dbReference type="InterPro" id="IPR050668">
    <property type="entry name" value="Cytochrome_b5"/>
</dbReference>
<comment type="subcellular location">
    <subcellularLocation>
        <location evidence="1">Endoplasmic reticulum membrane</location>
        <topology evidence="1">Single-pass membrane protein</topology>
        <orientation evidence="1">Cytoplasmic side</orientation>
    </subcellularLocation>
    <subcellularLocation>
        <location evidence="11">Microsome membrane</location>
        <topology evidence="11">Single-pass membrane protein</topology>
        <orientation evidence="11">Cytoplasmic side</orientation>
    </subcellularLocation>
</comment>
<dbReference type="SMART" id="SM01117">
    <property type="entry name" value="Cyt-b5"/>
    <property type="match status" value="1"/>
</dbReference>
<evidence type="ECO:0000256" key="1">
    <source>
        <dbReference type="ARBA" id="ARBA00004131"/>
    </source>
</evidence>
<evidence type="ECO:0000313" key="17">
    <source>
        <dbReference type="EMBL" id="CAF2008995.1"/>
    </source>
</evidence>
<evidence type="ECO:0000256" key="4">
    <source>
        <dbReference type="ARBA" id="ARBA00022692"/>
    </source>
</evidence>
<evidence type="ECO:0000256" key="5">
    <source>
        <dbReference type="ARBA" id="ARBA00022723"/>
    </source>
</evidence>
<evidence type="ECO:0000256" key="7">
    <source>
        <dbReference type="ARBA" id="ARBA00022848"/>
    </source>
</evidence>
<evidence type="ECO:0000313" key="15">
    <source>
        <dbReference type="EMBL" id="CAF1013918.1"/>
    </source>
</evidence>
<dbReference type="Gene3D" id="3.10.120.10">
    <property type="entry name" value="Cytochrome b5-like heme/steroid binding domain"/>
    <property type="match status" value="1"/>
</dbReference>
<keyword evidence="4" id="KW-0812">Transmembrane</keyword>